<protein>
    <submittedName>
        <fullName evidence="3">PPE family protein</fullName>
    </submittedName>
</protein>
<dbReference type="EMBL" id="PUEV01000115">
    <property type="protein sequence ID" value="PQM50012.1"/>
    <property type="molecule type" value="Genomic_DNA"/>
</dbReference>
<evidence type="ECO:0000256" key="1">
    <source>
        <dbReference type="SAM" id="MobiDB-lite"/>
    </source>
</evidence>
<reference evidence="3 4" key="1">
    <citation type="submission" date="2018-02" db="EMBL/GenBank/DDBJ databases">
        <title>Draft genome sequence of Mycobacterium virginiense isolated from mud of a swine farm in Japan.</title>
        <authorList>
            <person name="Ohya K."/>
        </authorList>
    </citation>
    <scope>NUCLEOTIDE SEQUENCE [LARGE SCALE GENOMIC DNA]</scope>
    <source>
        <strain evidence="3 4">GF75</strain>
    </source>
</reference>
<dbReference type="Proteomes" id="UP000237911">
    <property type="component" value="Unassembled WGS sequence"/>
</dbReference>
<feature type="compositionally biased region" description="Gly residues" evidence="1">
    <location>
        <begin position="78"/>
        <end position="87"/>
    </location>
</feature>
<evidence type="ECO:0000313" key="3">
    <source>
        <dbReference type="EMBL" id="PQM50012.1"/>
    </source>
</evidence>
<comment type="caution">
    <text evidence="3">The sequence shown here is derived from an EMBL/GenBank/DDBJ whole genome shotgun (WGS) entry which is preliminary data.</text>
</comment>
<keyword evidence="4" id="KW-1185">Reference proteome</keyword>
<gene>
    <name evidence="3" type="ORF">C5U48_22415</name>
</gene>
<evidence type="ECO:0000259" key="2">
    <source>
        <dbReference type="Pfam" id="PF12484"/>
    </source>
</evidence>
<feature type="domain" description="PPE family C-terminal" evidence="2">
    <location>
        <begin position="24"/>
        <end position="103"/>
    </location>
</feature>
<dbReference type="InterPro" id="IPR022171">
    <property type="entry name" value="PPE_C"/>
</dbReference>
<feature type="compositionally biased region" description="Low complexity" evidence="1">
    <location>
        <begin position="43"/>
        <end position="54"/>
    </location>
</feature>
<organism evidence="3 4">
    <name type="scientific">Mycolicibacter virginiensis</name>
    <dbReference type="NCBI Taxonomy" id="1795032"/>
    <lineage>
        <taxon>Bacteria</taxon>
        <taxon>Bacillati</taxon>
        <taxon>Actinomycetota</taxon>
        <taxon>Actinomycetes</taxon>
        <taxon>Mycobacteriales</taxon>
        <taxon>Mycobacteriaceae</taxon>
        <taxon>Mycolicibacter</taxon>
    </lineage>
</organism>
<dbReference type="AlphaFoldDB" id="A0A9X7IIT6"/>
<sequence>LASTAAGGLESAGRAAGGTTSPVAAGVGRATLVGSLSTPPSWAAATPTGAPVAGTGSGWTVAPESRSMTAMPPPIPPGGAGRNGSYGLGTPRYGVKLTVMPRPVVVG</sequence>
<accession>A0A9X7IIT6</accession>
<feature type="non-terminal residue" evidence="3">
    <location>
        <position position="1"/>
    </location>
</feature>
<feature type="region of interest" description="Disordered" evidence="1">
    <location>
        <begin position="1"/>
        <end position="87"/>
    </location>
</feature>
<proteinExistence type="predicted"/>
<dbReference type="Pfam" id="PF12484">
    <property type="entry name" value="PPE-SVP"/>
    <property type="match status" value="1"/>
</dbReference>
<dbReference type="RefSeq" id="WP_205843470.1">
    <property type="nucleotide sequence ID" value="NZ_PUEV01000115.1"/>
</dbReference>
<name>A0A9X7IIT6_9MYCO</name>
<evidence type="ECO:0000313" key="4">
    <source>
        <dbReference type="Proteomes" id="UP000237911"/>
    </source>
</evidence>